<dbReference type="PROSITE" id="PS51216">
    <property type="entry name" value="NEBULIN"/>
    <property type="match status" value="2"/>
</dbReference>
<dbReference type="InterPro" id="IPR000900">
    <property type="entry name" value="Nebulin_repeat"/>
</dbReference>
<reference evidence="3 4" key="1">
    <citation type="submission" date="2024-06" db="EMBL/GenBank/DDBJ databases">
        <authorList>
            <person name="Pan Q."/>
            <person name="Wen M."/>
            <person name="Jouanno E."/>
            <person name="Zahm M."/>
            <person name="Klopp C."/>
            <person name="Cabau C."/>
            <person name="Louis A."/>
            <person name="Berthelot C."/>
            <person name="Parey E."/>
            <person name="Roest Crollius H."/>
            <person name="Montfort J."/>
            <person name="Robinson-Rechavi M."/>
            <person name="Bouchez O."/>
            <person name="Lampietro C."/>
            <person name="Lopez Roques C."/>
            <person name="Donnadieu C."/>
            <person name="Postlethwait J."/>
            <person name="Bobe J."/>
            <person name="Verreycken H."/>
            <person name="Guiguen Y."/>
        </authorList>
    </citation>
    <scope>NUCLEOTIDE SEQUENCE [LARGE SCALE GENOMIC DNA]</scope>
    <source>
        <strain evidence="3">Up_M1</strain>
        <tissue evidence="3">Testis</tissue>
    </source>
</reference>
<keyword evidence="4" id="KW-1185">Reference proteome</keyword>
<proteinExistence type="predicted"/>
<evidence type="ECO:0000256" key="1">
    <source>
        <dbReference type="ARBA" id="ARBA00022737"/>
    </source>
</evidence>
<dbReference type="GO" id="GO:0003779">
    <property type="term" value="F:actin binding"/>
    <property type="evidence" value="ECO:0007669"/>
    <property type="project" value="UniProtKB-KW"/>
</dbReference>
<protein>
    <submittedName>
        <fullName evidence="3">Uncharacterized protein</fullName>
    </submittedName>
</protein>
<gene>
    <name evidence="3" type="ORF">UPYG_G00316100</name>
</gene>
<dbReference type="Pfam" id="PF00880">
    <property type="entry name" value="Nebulin"/>
    <property type="match status" value="2"/>
</dbReference>
<keyword evidence="1" id="KW-0677">Repeat</keyword>
<dbReference type="SMART" id="SM00227">
    <property type="entry name" value="NEBU"/>
    <property type="match status" value="2"/>
</dbReference>
<dbReference type="PANTHER" id="PTHR11039">
    <property type="entry name" value="NEBULIN"/>
    <property type="match status" value="1"/>
</dbReference>
<organism evidence="3 4">
    <name type="scientific">Umbra pygmaea</name>
    <name type="common">Eastern mudminnow</name>
    <dbReference type="NCBI Taxonomy" id="75934"/>
    <lineage>
        <taxon>Eukaryota</taxon>
        <taxon>Metazoa</taxon>
        <taxon>Chordata</taxon>
        <taxon>Craniata</taxon>
        <taxon>Vertebrata</taxon>
        <taxon>Euteleostomi</taxon>
        <taxon>Actinopterygii</taxon>
        <taxon>Neopterygii</taxon>
        <taxon>Teleostei</taxon>
        <taxon>Protacanthopterygii</taxon>
        <taxon>Esociformes</taxon>
        <taxon>Umbridae</taxon>
        <taxon>Umbra</taxon>
    </lineage>
</organism>
<dbReference type="GO" id="GO:0005737">
    <property type="term" value="C:cytoplasm"/>
    <property type="evidence" value="ECO:0007669"/>
    <property type="project" value="UniProtKB-ARBA"/>
</dbReference>
<dbReference type="EMBL" id="JAGEUA010000010">
    <property type="protein sequence ID" value="KAL0963986.1"/>
    <property type="molecule type" value="Genomic_DNA"/>
</dbReference>
<comment type="caution">
    <text evidence="3">The sequence shown here is derived from an EMBL/GenBank/DDBJ whole genome shotgun (WGS) entry which is preliminary data.</text>
</comment>
<evidence type="ECO:0000313" key="3">
    <source>
        <dbReference type="EMBL" id="KAL0963986.1"/>
    </source>
</evidence>
<accession>A0ABD0WEZ6</accession>
<dbReference type="InterPro" id="IPR055297">
    <property type="entry name" value="NEBU/NEBL"/>
</dbReference>
<evidence type="ECO:0000313" key="4">
    <source>
        <dbReference type="Proteomes" id="UP001557470"/>
    </source>
</evidence>
<dbReference type="PANTHER" id="PTHR11039:SF64">
    <property type="entry name" value="NEBULIN-RELATED-ANCHORING PROTEIN-LIKE"/>
    <property type="match status" value="1"/>
</dbReference>
<dbReference type="AlphaFoldDB" id="A0ABD0WEZ6"/>
<sequence length="120" mass="13627">MALAQTNTKMLNDTAYRASGEKFKHTYNLPVDCPGFLQAKYNAQTMSESHYKHKWLEDIAKGYDIRPDAISVIHAKHGRHIASDIQYKKEYVKEKANISAPAVFRMTLASKLHECGQDAE</sequence>
<keyword evidence="2" id="KW-0009">Actin-binding</keyword>
<dbReference type="Proteomes" id="UP001557470">
    <property type="component" value="Unassembled WGS sequence"/>
</dbReference>
<name>A0ABD0WEZ6_UMBPY</name>
<evidence type="ECO:0000256" key="2">
    <source>
        <dbReference type="ARBA" id="ARBA00023203"/>
    </source>
</evidence>